<keyword evidence="3" id="KW-1133">Transmembrane helix</keyword>
<proteinExistence type="inferred from homology"/>
<keyword evidence="3" id="KW-0812">Transmembrane</keyword>
<organism evidence="5 6">
    <name type="scientific">Peteryoungia desertarenae</name>
    <dbReference type="NCBI Taxonomy" id="1813451"/>
    <lineage>
        <taxon>Bacteria</taxon>
        <taxon>Pseudomonadati</taxon>
        <taxon>Pseudomonadota</taxon>
        <taxon>Alphaproteobacteria</taxon>
        <taxon>Hyphomicrobiales</taxon>
        <taxon>Rhizobiaceae</taxon>
        <taxon>Peteryoungia</taxon>
    </lineage>
</organism>
<evidence type="ECO:0000256" key="3">
    <source>
        <dbReference type="SAM" id="Phobius"/>
    </source>
</evidence>
<dbReference type="InterPro" id="IPR003362">
    <property type="entry name" value="Bact_transf"/>
</dbReference>
<keyword evidence="6" id="KW-1185">Reference proteome</keyword>
<dbReference type="PANTHER" id="PTHR30576">
    <property type="entry name" value="COLANIC BIOSYNTHESIS UDP-GLUCOSE LIPID CARRIER TRANSFERASE"/>
    <property type="match status" value="1"/>
</dbReference>
<evidence type="ECO:0000259" key="4">
    <source>
        <dbReference type="Pfam" id="PF02397"/>
    </source>
</evidence>
<evidence type="ECO:0000313" key="6">
    <source>
        <dbReference type="Proteomes" id="UP000308530"/>
    </source>
</evidence>
<evidence type="ECO:0000256" key="2">
    <source>
        <dbReference type="ARBA" id="ARBA00023169"/>
    </source>
</evidence>
<accession>A0ABX6QTW7</accession>
<evidence type="ECO:0000313" key="5">
    <source>
        <dbReference type="EMBL" id="QLF71737.1"/>
    </source>
</evidence>
<dbReference type="RefSeq" id="WP_138289230.1">
    <property type="nucleotide sequence ID" value="NZ_CP058351.1"/>
</dbReference>
<dbReference type="GO" id="GO:0016740">
    <property type="term" value="F:transferase activity"/>
    <property type="evidence" value="ECO:0007669"/>
    <property type="project" value="UniProtKB-KW"/>
</dbReference>
<dbReference type="Proteomes" id="UP000308530">
    <property type="component" value="Plasmid pPRADMK78_01"/>
</dbReference>
<gene>
    <name evidence="5" type="ORF">FE840_019105</name>
</gene>
<sequence length="187" mass="20786">MLKRSFDILVSLTGLIVASPIMLLIAWHIRRTSPGPAIFRQLRVGKNEVPFYCYKFRTMAFGTPDVGSHDASTSWITPTGQWLRAYKLDELPQLFNVLRGDMSLVGPRPCLPSQKDVVGARRQRNVFAVRPGITGPAQIAGIDMSMPDALARADRDYIDKLSLISDFRLLVMTVLGKGRGDAATRQQ</sequence>
<keyword evidence="5" id="KW-0614">Plasmid</keyword>
<keyword evidence="2" id="KW-0270">Exopolysaccharide synthesis</keyword>
<dbReference type="Pfam" id="PF02397">
    <property type="entry name" value="Bac_transf"/>
    <property type="match status" value="1"/>
</dbReference>
<geneLocation type="plasmid" evidence="5 6">
    <name>pPRADMK78_01</name>
</geneLocation>
<evidence type="ECO:0000256" key="1">
    <source>
        <dbReference type="ARBA" id="ARBA00006464"/>
    </source>
</evidence>
<feature type="transmembrane region" description="Helical" evidence="3">
    <location>
        <begin position="6"/>
        <end position="27"/>
    </location>
</feature>
<keyword evidence="3" id="KW-0472">Membrane</keyword>
<reference evidence="5 6" key="1">
    <citation type="submission" date="2020-06" db="EMBL/GenBank/DDBJ databases">
        <title>Genome sequence of Rhizobium sp strain ADMK78.</title>
        <authorList>
            <person name="Rahi P."/>
        </authorList>
    </citation>
    <scope>NUCLEOTIDE SEQUENCE [LARGE SCALE GENOMIC DNA]</scope>
    <source>
        <strain evidence="5 6">ADMK78</strain>
        <plasmid evidence="5 6">pPRADMK78_01</plasmid>
    </source>
</reference>
<comment type="similarity">
    <text evidence="1">Belongs to the bacterial sugar transferase family.</text>
</comment>
<dbReference type="PANTHER" id="PTHR30576:SF10">
    <property type="entry name" value="SLL5057 PROTEIN"/>
    <property type="match status" value="1"/>
</dbReference>
<dbReference type="EMBL" id="CP058351">
    <property type="protein sequence ID" value="QLF71737.1"/>
    <property type="molecule type" value="Genomic_DNA"/>
</dbReference>
<protein>
    <submittedName>
        <fullName evidence="5">Sugar transferase</fullName>
    </submittedName>
</protein>
<feature type="domain" description="Bacterial sugar transferase" evidence="4">
    <location>
        <begin position="3"/>
        <end position="174"/>
    </location>
</feature>
<keyword evidence="5" id="KW-0808">Transferase</keyword>
<name>A0ABX6QTW7_9HYPH</name>